<dbReference type="Proteomes" id="UP000831786">
    <property type="component" value="Chromosome"/>
</dbReference>
<evidence type="ECO:0000313" key="3">
    <source>
        <dbReference type="Proteomes" id="UP000831786"/>
    </source>
</evidence>
<protein>
    <recommendedName>
        <fullName evidence="4">Integral membrane protein</fullName>
    </recommendedName>
</protein>
<accession>A0ABY4FPQ8</accession>
<reference evidence="2 3" key="1">
    <citation type="submission" date="2022-04" db="EMBL/GenBank/DDBJ databases">
        <title>Leucobacter sp. isolated from rhizosphere of garlic.</title>
        <authorList>
            <person name="Won M."/>
            <person name="Lee C.-M."/>
            <person name="Woen H.-Y."/>
            <person name="Kwon S.-W."/>
        </authorList>
    </citation>
    <scope>NUCLEOTIDE SEQUENCE [LARGE SCALE GENOMIC DNA]</scope>
    <source>
        <strain evidence="2 3">H21R-40</strain>
    </source>
</reference>
<feature type="transmembrane region" description="Helical" evidence="1">
    <location>
        <begin position="21"/>
        <end position="40"/>
    </location>
</feature>
<keyword evidence="1" id="KW-0812">Transmembrane</keyword>
<evidence type="ECO:0008006" key="4">
    <source>
        <dbReference type="Google" id="ProtNLM"/>
    </source>
</evidence>
<feature type="transmembrane region" description="Helical" evidence="1">
    <location>
        <begin position="46"/>
        <end position="67"/>
    </location>
</feature>
<dbReference type="EMBL" id="CP095045">
    <property type="protein sequence ID" value="UOQ58262.1"/>
    <property type="molecule type" value="Genomic_DNA"/>
</dbReference>
<keyword evidence="1" id="KW-0472">Membrane</keyword>
<gene>
    <name evidence="2" type="ORF">MUN78_05300</name>
</gene>
<evidence type="ECO:0000256" key="1">
    <source>
        <dbReference type="SAM" id="Phobius"/>
    </source>
</evidence>
<keyword evidence="3" id="KW-1185">Reference proteome</keyword>
<sequence>MQGPTGARRARASARMGRGVRAARGASGALVATLLAAASHGLAGGAITWLAVAATALLALPLCTALAGRVGSLWRLVVGVGAAQFVYHWSFAGLGTGTAAGGAAEALPAHAAHLAALQRFTPAAVPADGAMWLGHALAAALTVALLHRGEQAVLSLARLVLRALPRSFPRLAPRHSSAAAAVPPAPEHAELRERWLGVSLTHRGPPLPA</sequence>
<evidence type="ECO:0000313" key="2">
    <source>
        <dbReference type="EMBL" id="UOQ58262.1"/>
    </source>
</evidence>
<dbReference type="RefSeq" id="WP_244729295.1">
    <property type="nucleotide sequence ID" value="NZ_CP095045.1"/>
</dbReference>
<keyword evidence="1" id="KW-1133">Transmembrane helix</keyword>
<name>A0ABY4FPQ8_9MICO</name>
<organism evidence="2 3">
    <name type="scientific">Leucobacter allii</name>
    <dbReference type="NCBI Taxonomy" id="2932247"/>
    <lineage>
        <taxon>Bacteria</taxon>
        <taxon>Bacillati</taxon>
        <taxon>Actinomycetota</taxon>
        <taxon>Actinomycetes</taxon>
        <taxon>Micrococcales</taxon>
        <taxon>Microbacteriaceae</taxon>
        <taxon>Leucobacter</taxon>
    </lineage>
</organism>
<proteinExistence type="predicted"/>